<protein>
    <submittedName>
        <fullName evidence="1">Uncharacterized protein</fullName>
    </submittedName>
</protein>
<name>A0ACC0ZA21_9ROSI</name>
<dbReference type="Proteomes" id="UP001163603">
    <property type="component" value="Chromosome 2"/>
</dbReference>
<proteinExistence type="predicted"/>
<comment type="caution">
    <text evidence="1">The sequence shown here is derived from an EMBL/GenBank/DDBJ whole genome shotgun (WGS) entry which is preliminary data.</text>
</comment>
<accession>A0ACC0ZA21</accession>
<evidence type="ECO:0000313" key="1">
    <source>
        <dbReference type="EMBL" id="KAJ0048421.1"/>
    </source>
</evidence>
<organism evidence="1 2">
    <name type="scientific">Pistacia integerrima</name>
    <dbReference type="NCBI Taxonomy" id="434235"/>
    <lineage>
        <taxon>Eukaryota</taxon>
        <taxon>Viridiplantae</taxon>
        <taxon>Streptophyta</taxon>
        <taxon>Embryophyta</taxon>
        <taxon>Tracheophyta</taxon>
        <taxon>Spermatophyta</taxon>
        <taxon>Magnoliopsida</taxon>
        <taxon>eudicotyledons</taxon>
        <taxon>Gunneridae</taxon>
        <taxon>Pentapetalae</taxon>
        <taxon>rosids</taxon>
        <taxon>malvids</taxon>
        <taxon>Sapindales</taxon>
        <taxon>Anacardiaceae</taxon>
        <taxon>Pistacia</taxon>
    </lineage>
</organism>
<gene>
    <name evidence="1" type="ORF">Pint_16883</name>
</gene>
<sequence length="239" mass="27005">MFTTISEDDVIPPLPKKDLPKSAWDEEDVEENDVKDSWEDEDELAPVWHPLSFSLLYLLTFAPAPAPPAEKVSKKADKKPSEKKKNVAEEAKEVPLDPVAEKLRQQRLVEEADYQSTTELFAKKGDERTLDNFIPKSESDFLEYAELISHKLRPYEKSFHYIGLLKAVMRLSMTSLKAADAKEISSSVSAIANEKLKAEKEANAGKKKTGVKKKQLLVDRPDDDLVVTAYDAVDDYDFM</sequence>
<dbReference type="EMBL" id="CM047737">
    <property type="protein sequence ID" value="KAJ0048421.1"/>
    <property type="molecule type" value="Genomic_DNA"/>
</dbReference>
<reference evidence="2" key="1">
    <citation type="journal article" date="2023" name="G3 (Bethesda)">
        <title>Genome assembly and association tests identify interacting loci associated with vigor, precocity, and sex in interspecific pistachio rootstocks.</title>
        <authorList>
            <person name="Palmer W."/>
            <person name="Jacygrad E."/>
            <person name="Sagayaradj S."/>
            <person name="Cavanaugh K."/>
            <person name="Han R."/>
            <person name="Bertier L."/>
            <person name="Beede B."/>
            <person name="Kafkas S."/>
            <person name="Golino D."/>
            <person name="Preece J."/>
            <person name="Michelmore R."/>
        </authorList>
    </citation>
    <scope>NUCLEOTIDE SEQUENCE [LARGE SCALE GENOMIC DNA]</scope>
</reference>
<keyword evidence="2" id="KW-1185">Reference proteome</keyword>
<evidence type="ECO:0000313" key="2">
    <source>
        <dbReference type="Proteomes" id="UP001163603"/>
    </source>
</evidence>